<dbReference type="EMBL" id="FZOF01000011">
    <property type="protein sequence ID" value="SNS94610.1"/>
    <property type="molecule type" value="Genomic_DNA"/>
</dbReference>
<gene>
    <name evidence="2" type="ORF">SAMN05216252_11124</name>
</gene>
<evidence type="ECO:0000259" key="1">
    <source>
        <dbReference type="Pfam" id="PF10138"/>
    </source>
</evidence>
<accession>A0A239ILR5</accession>
<proteinExistence type="predicted"/>
<dbReference type="Proteomes" id="UP000198280">
    <property type="component" value="Unassembled WGS sequence"/>
</dbReference>
<sequence>MYTSHTHRLPELRLSQVAEWIADWAVLPHEPLLSQDAALRGNLLTQHTARYELFGPEDAAEAIRGIVQSLHADEGPTLVLFFIWGFHSPGPYLADELDRASGENVFWQFVGDPGAGSSVLDHLDRLQAEAPHISNVSLYQGWDSIEDTPDYLFFRGVLKPFVRWRKALPQMQN</sequence>
<dbReference type="InterPro" id="IPR019303">
    <property type="entry name" value="vWA_TerF_C"/>
</dbReference>
<reference evidence="2 3" key="1">
    <citation type="submission" date="2017-06" db="EMBL/GenBank/DDBJ databases">
        <authorList>
            <person name="Kim H.J."/>
            <person name="Triplett B.A."/>
        </authorList>
    </citation>
    <scope>NUCLEOTIDE SEQUENCE [LARGE SCALE GENOMIC DNA]</scope>
    <source>
        <strain evidence="2 3">CGMCC 4.1858</strain>
    </source>
</reference>
<evidence type="ECO:0000313" key="3">
    <source>
        <dbReference type="Proteomes" id="UP000198280"/>
    </source>
</evidence>
<feature type="domain" description="vWA found in TerF C terminus" evidence="1">
    <location>
        <begin position="2"/>
        <end position="167"/>
    </location>
</feature>
<protein>
    <submittedName>
        <fullName evidence="2">TerF vWA domain-containing protein</fullName>
    </submittedName>
</protein>
<keyword evidence="3" id="KW-1185">Reference proteome</keyword>
<organism evidence="2 3">
    <name type="scientific">Actinacidiphila glaucinigra</name>
    <dbReference type="NCBI Taxonomy" id="235986"/>
    <lineage>
        <taxon>Bacteria</taxon>
        <taxon>Bacillati</taxon>
        <taxon>Actinomycetota</taxon>
        <taxon>Actinomycetes</taxon>
        <taxon>Kitasatosporales</taxon>
        <taxon>Streptomycetaceae</taxon>
        <taxon>Actinacidiphila</taxon>
    </lineage>
</organism>
<dbReference type="Pfam" id="PF10138">
    <property type="entry name" value="vWA-TerF-like"/>
    <property type="match status" value="1"/>
</dbReference>
<name>A0A239ILR5_9ACTN</name>
<dbReference type="AlphaFoldDB" id="A0A239ILR5"/>
<evidence type="ECO:0000313" key="2">
    <source>
        <dbReference type="EMBL" id="SNS94610.1"/>
    </source>
</evidence>